<proteinExistence type="predicted"/>
<name>A0A0F9KLA0_9ZZZZ</name>
<dbReference type="AlphaFoldDB" id="A0A0F9KLA0"/>
<dbReference type="EMBL" id="LAZR01007792">
    <property type="protein sequence ID" value="KKM82909.1"/>
    <property type="molecule type" value="Genomic_DNA"/>
</dbReference>
<gene>
    <name evidence="1" type="ORF">LCGC14_1314660</name>
</gene>
<dbReference type="InterPro" id="IPR029044">
    <property type="entry name" value="Nucleotide-diphossugar_trans"/>
</dbReference>
<organism evidence="1">
    <name type="scientific">marine sediment metagenome</name>
    <dbReference type="NCBI Taxonomy" id="412755"/>
    <lineage>
        <taxon>unclassified sequences</taxon>
        <taxon>metagenomes</taxon>
        <taxon>ecological metagenomes</taxon>
    </lineage>
</organism>
<evidence type="ECO:0000313" key="1">
    <source>
        <dbReference type="EMBL" id="KKM82909.1"/>
    </source>
</evidence>
<comment type="caution">
    <text evidence="1">The sequence shown here is derived from an EMBL/GenBank/DDBJ whole genome shotgun (WGS) entry which is preliminary data.</text>
</comment>
<evidence type="ECO:0008006" key="2">
    <source>
        <dbReference type="Google" id="ProtNLM"/>
    </source>
</evidence>
<accession>A0A0F9KLA0</accession>
<protein>
    <recommendedName>
        <fullName evidence="2">Glycosyltransferase 2-like domain-containing protein</fullName>
    </recommendedName>
</protein>
<sequence length="231" mass="27375">MDITVVLTSCGRSQELLEEAVYSFLFQEYPCKKLLLVNIHPTPVIFEHPDVEIHNIKPFDYYGQQVYYALSQIKTPLWTVFDSDDLMLPWHLKNLYKNYQKQTVHPCRVSHKQMWFSTKNRILRLARYNWTCCLYDALTEDMLDVIEKGSKCWMPDGFIFKQNFFEARFFCDSLPGTIYRKNLEWSISTHLDRSFVGTCEDIIKQMPGCKGVLNPHWRKDYVKEVINYAGN</sequence>
<dbReference type="SUPFAM" id="SSF53448">
    <property type="entry name" value="Nucleotide-diphospho-sugar transferases"/>
    <property type="match status" value="1"/>
</dbReference>
<reference evidence="1" key="1">
    <citation type="journal article" date="2015" name="Nature">
        <title>Complex archaea that bridge the gap between prokaryotes and eukaryotes.</title>
        <authorList>
            <person name="Spang A."/>
            <person name="Saw J.H."/>
            <person name="Jorgensen S.L."/>
            <person name="Zaremba-Niedzwiedzka K."/>
            <person name="Martijn J."/>
            <person name="Lind A.E."/>
            <person name="van Eijk R."/>
            <person name="Schleper C."/>
            <person name="Guy L."/>
            <person name="Ettema T.J."/>
        </authorList>
    </citation>
    <scope>NUCLEOTIDE SEQUENCE</scope>
</reference>